<dbReference type="EMBL" id="CM041554">
    <property type="protein sequence ID" value="KAI3351261.1"/>
    <property type="molecule type" value="Genomic_DNA"/>
</dbReference>
<dbReference type="Proteomes" id="UP000831701">
    <property type="component" value="Chromosome 24"/>
</dbReference>
<protein>
    <submittedName>
        <fullName evidence="1">Uncharacterized protein</fullName>
    </submittedName>
</protein>
<evidence type="ECO:0000313" key="1">
    <source>
        <dbReference type="EMBL" id="KAI3351261.1"/>
    </source>
</evidence>
<accession>A0ACB8V727</accession>
<name>A0ACB8V727_9TELE</name>
<sequence length="771" mass="88804">MELLECPLCLFLLCEPVTVSCGHTFCRRCVGGCLPSRCPACKERLRQREVRGARNNVLLIGVVEKCCPDETRIRCHVQEKLRAGEFPEALRLANEGLDLVPDDQSLKLYRAEANWGMMHFSDALMDLDYLCCLRPNWAEGFFRKGNVLLEMGQQTEALIQFHRCLNLQADFIPAKSQIKKILEAEGMAVPDEVSCILQVLSEYLKEPCPITSLSGSQGPTHPESFKHPPGDEADGKGRRAAHQGSKVKHDSGTECCLSLCQAVSFLPAAEEDEEMMMKKEDGHGRGESSDRREKTLGVLTVSDFECPLCIRLFFEPVTTPCGHTFCKNCIERSLDHNLRCPLCKQPLQEYFKNRKYNPTVLLQDIMTQLFPSQLAERKQVHEAEIAELSNLTKDIPIFVCTVAYPGVPCPLHIFEPRYRLMMRRCMETGTKKFGMCSYEHGKGFADYGCMLEIHTLELLPDGRSYVDTVGGSRFRVLKRGQRDGYHTADIEYLEDLKVDGSELEILQHLHDSVYQQAQDWYQRLGSRIREQINRQYGTMPDKEENIQASSNGPAWCWWLLSVLQLDPAYQTTVLSLTSLKDRLGHLRLVLEYFSQKRARALMKLTPEERRTEVRRQMFVELRKMEMERRQRVALEEREKDRQKEKSLEERASQSAQQREEKRQERANEQKPLDGVLKLKEERLQWKLQMKVDLELIESDEWMSALEKKLQKGRKGGALSYLPRAEGGAGLKRPTPDLRPERQSRRKTLYNNWVKEPKPESKPVKERLHPNL</sequence>
<organism evidence="1 2">
    <name type="scientific">Scortum barcoo</name>
    <name type="common">barcoo grunter</name>
    <dbReference type="NCBI Taxonomy" id="214431"/>
    <lineage>
        <taxon>Eukaryota</taxon>
        <taxon>Metazoa</taxon>
        <taxon>Chordata</taxon>
        <taxon>Craniata</taxon>
        <taxon>Vertebrata</taxon>
        <taxon>Euteleostomi</taxon>
        <taxon>Actinopterygii</taxon>
        <taxon>Neopterygii</taxon>
        <taxon>Teleostei</taxon>
        <taxon>Neoteleostei</taxon>
        <taxon>Acanthomorphata</taxon>
        <taxon>Eupercaria</taxon>
        <taxon>Centrarchiformes</taxon>
        <taxon>Terapontoidei</taxon>
        <taxon>Terapontidae</taxon>
        <taxon>Scortum</taxon>
    </lineage>
</organism>
<keyword evidence="2" id="KW-1185">Reference proteome</keyword>
<reference evidence="1" key="1">
    <citation type="submission" date="2022-04" db="EMBL/GenBank/DDBJ databases">
        <title>Jade perch genome.</title>
        <authorList>
            <person name="Chao B."/>
        </authorList>
    </citation>
    <scope>NUCLEOTIDE SEQUENCE</scope>
    <source>
        <strain evidence="1">CB-2022</strain>
    </source>
</reference>
<comment type="caution">
    <text evidence="1">The sequence shown here is derived from an EMBL/GenBank/DDBJ whole genome shotgun (WGS) entry which is preliminary data.</text>
</comment>
<gene>
    <name evidence="1" type="ORF">L3Q82_005812</name>
</gene>
<evidence type="ECO:0000313" key="2">
    <source>
        <dbReference type="Proteomes" id="UP000831701"/>
    </source>
</evidence>
<proteinExistence type="predicted"/>